<dbReference type="GO" id="GO:0007165">
    <property type="term" value="P:signal transduction"/>
    <property type="evidence" value="ECO:0007669"/>
    <property type="project" value="UniProtKB-KW"/>
</dbReference>
<feature type="transmembrane region" description="Helical" evidence="9">
    <location>
        <begin position="20"/>
        <end position="43"/>
    </location>
</feature>
<evidence type="ECO:0000256" key="5">
    <source>
        <dbReference type="ARBA" id="ARBA00022989"/>
    </source>
</evidence>
<dbReference type="EMBL" id="JADBJN010000001">
    <property type="protein sequence ID" value="KAG5682327.1"/>
    <property type="molecule type" value="Genomic_DNA"/>
</dbReference>
<evidence type="ECO:0000256" key="1">
    <source>
        <dbReference type="ARBA" id="ARBA00004651"/>
    </source>
</evidence>
<comment type="function">
    <text evidence="8">Plays a role in the sugar gustatory response.</text>
</comment>
<evidence type="ECO:0000256" key="3">
    <source>
        <dbReference type="ARBA" id="ARBA00022475"/>
    </source>
</evidence>
<evidence type="ECO:0000313" key="10">
    <source>
        <dbReference type="EMBL" id="KAG5682327.1"/>
    </source>
</evidence>
<comment type="similarity">
    <text evidence="2">Belongs to the insect chemoreceptor superfamily. Gustatory receptor (GR) family. Gr5a subfamily.</text>
</comment>
<keyword evidence="7 8" id="KW-0675">Receptor</keyword>
<feature type="transmembrane region" description="Helical" evidence="9">
    <location>
        <begin position="217"/>
        <end position="236"/>
    </location>
</feature>
<dbReference type="PANTHER" id="PTHR21421">
    <property type="entry name" value="GUSTATORY RECEPTOR"/>
    <property type="match status" value="1"/>
</dbReference>
<dbReference type="Pfam" id="PF06151">
    <property type="entry name" value="Trehalose_recp"/>
    <property type="match status" value="1"/>
</dbReference>
<feature type="transmembrane region" description="Helical" evidence="9">
    <location>
        <begin position="55"/>
        <end position="74"/>
    </location>
</feature>
<evidence type="ECO:0000313" key="11">
    <source>
        <dbReference type="Proteomes" id="UP001107558"/>
    </source>
</evidence>
<dbReference type="PANTHER" id="PTHR21421:SF34">
    <property type="entry name" value="GUSTATORY RECEPTOR FOR SUGAR TASTE 61A-RELATED"/>
    <property type="match status" value="1"/>
</dbReference>
<feature type="transmembrane region" description="Helical" evidence="9">
    <location>
        <begin position="184"/>
        <end position="205"/>
    </location>
</feature>
<evidence type="ECO:0000256" key="7">
    <source>
        <dbReference type="ARBA" id="ARBA00023170"/>
    </source>
</evidence>
<dbReference type="OrthoDB" id="5800391at2759"/>
<feature type="transmembrane region" description="Helical" evidence="9">
    <location>
        <begin position="378"/>
        <end position="399"/>
    </location>
</feature>
<evidence type="ECO:0000256" key="9">
    <source>
        <dbReference type="SAM" id="Phobius"/>
    </source>
</evidence>
<name>A0A9J6CKD5_POLVA</name>
<keyword evidence="11" id="KW-1185">Reference proteome</keyword>
<accession>A0A9J6CKD5</accession>
<dbReference type="Proteomes" id="UP001107558">
    <property type="component" value="Chromosome 1"/>
</dbReference>
<comment type="caution">
    <text evidence="10">The sequence shown here is derived from an EMBL/GenBank/DDBJ whole genome shotgun (WGS) entry which is preliminary data.</text>
</comment>
<reference evidence="10" key="1">
    <citation type="submission" date="2021-03" db="EMBL/GenBank/DDBJ databases">
        <title>Chromosome level genome of the anhydrobiotic midge Polypedilum vanderplanki.</title>
        <authorList>
            <person name="Yoshida Y."/>
            <person name="Kikawada T."/>
            <person name="Gusev O."/>
        </authorList>
    </citation>
    <scope>NUCLEOTIDE SEQUENCE</scope>
    <source>
        <strain evidence="10">NIAS01</strain>
        <tissue evidence="10">Whole body or cell culture</tissue>
    </source>
</reference>
<keyword evidence="3" id="KW-1003">Cell membrane</keyword>
<evidence type="ECO:0000256" key="8">
    <source>
        <dbReference type="PIRNR" id="PIRNR038981"/>
    </source>
</evidence>
<proteinExistence type="inferred from homology"/>
<dbReference type="GO" id="GO:0005886">
    <property type="term" value="C:plasma membrane"/>
    <property type="evidence" value="ECO:0007669"/>
    <property type="project" value="UniProtKB-SubCell"/>
</dbReference>
<keyword evidence="8" id="KW-0807">Transducer</keyword>
<keyword evidence="5 9" id="KW-1133">Transmembrane helix</keyword>
<keyword evidence="6 9" id="KW-0472">Membrane</keyword>
<dbReference type="PIRSF" id="PIRSF038981">
    <property type="entry name" value="GRP"/>
    <property type="match status" value="1"/>
</dbReference>
<dbReference type="InterPro" id="IPR009318">
    <property type="entry name" value="Gustatory_rcpt"/>
</dbReference>
<feature type="transmembrane region" description="Helical" evidence="9">
    <location>
        <begin position="146"/>
        <end position="164"/>
    </location>
</feature>
<feature type="transmembrane region" description="Helical" evidence="9">
    <location>
        <begin position="94"/>
        <end position="112"/>
    </location>
</feature>
<sequence>MARLLFKQNKIKKSKDDSKFHIAIAPVIAMAQCFSMFPVVGIFSKDAQKIRFKFLSFRTFMAASWFVSVIIFLWFEILRIASYEKINAKNVSSLIFYIIGTITAINFYKLAFKWNNFMQLNKEVEDIFLSHPYSLSGWSLKMRIRVTAFLIMMLALIEHLFSWYSYLYERIYQAEVCKWEIGSWFYYILSLHLSHIYLHFPVNIFTVTWAEYMNISLTFSWSFIDLFIMLMAISISSRFKMLNERLDFFKGRIVTDEFWDNIRCHYNKLCELNENVDKILGNLICIASLSDLYYVCLQLLNVATRMPFFANKIYFWYSLIFLICRTFTLFILTAQIHDESIKSLAIYRTLPTEGWFNSTQRLCEQIQRSGVALSGKNFFFLTRGLIISIAGTIITYELVLLQFDNDKIVSDLFNITCPH</sequence>
<keyword evidence="4 9" id="KW-0812">Transmembrane</keyword>
<protein>
    <recommendedName>
        <fullName evidence="8">Gustatory receptor</fullName>
    </recommendedName>
</protein>
<feature type="transmembrane region" description="Helical" evidence="9">
    <location>
        <begin position="314"/>
        <end position="334"/>
    </location>
</feature>
<organism evidence="10 11">
    <name type="scientific">Polypedilum vanderplanki</name>
    <name type="common">Sleeping chironomid midge</name>
    <dbReference type="NCBI Taxonomy" id="319348"/>
    <lineage>
        <taxon>Eukaryota</taxon>
        <taxon>Metazoa</taxon>
        <taxon>Ecdysozoa</taxon>
        <taxon>Arthropoda</taxon>
        <taxon>Hexapoda</taxon>
        <taxon>Insecta</taxon>
        <taxon>Pterygota</taxon>
        <taxon>Neoptera</taxon>
        <taxon>Endopterygota</taxon>
        <taxon>Diptera</taxon>
        <taxon>Nematocera</taxon>
        <taxon>Chironomoidea</taxon>
        <taxon>Chironomidae</taxon>
        <taxon>Chironominae</taxon>
        <taxon>Polypedilum</taxon>
        <taxon>Polypedilum</taxon>
    </lineage>
</organism>
<dbReference type="GO" id="GO:0033041">
    <property type="term" value="F:sweet taste receptor activity"/>
    <property type="evidence" value="ECO:0007669"/>
    <property type="project" value="TreeGrafter"/>
</dbReference>
<evidence type="ECO:0000256" key="6">
    <source>
        <dbReference type="ARBA" id="ARBA00023136"/>
    </source>
</evidence>
<evidence type="ECO:0000256" key="4">
    <source>
        <dbReference type="ARBA" id="ARBA00022692"/>
    </source>
</evidence>
<dbReference type="AlphaFoldDB" id="A0A9J6CKD5"/>
<comment type="subcellular location">
    <subcellularLocation>
        <location evidence="1">Cell membrane</location>
        <topology evidence="1">Multi-pass membrane protein</topology>
    </subcellularLocation>
</comment>
<evidence type="ECO:0000256" key="2">
    <source>
        <dbReference type="ARBA" id="ARBA00005327"/>
    </source>
</evidence>
<gene>
    <name evidence="10" type="ORF">PVAND_011686</name>
</gene>